<dbReference type="RefSeq" id="WP_172235417.1">
    <property type="nucleotide sequence ID" value="NZ_JABFDP010000001.1"/>
</dbReference>
<organism evidence="2 3">
    <name type="scientific">Bradyrhizobium denitrificans</name>
    <dbReference type="NCBI Taxonomy" id="2734912"/>
    <lineage>
        <taxon>Bacteria</taxon>
        <taxon>Pseudomonadati</taxon>
        <taxon>Pseudomonadota</taxon>
        <taxon>Alphaproteobacteria</taxon>
        <taxon>Hyphomicrobiales</taxon>
        <taxon>Nitrobacteraceae</taxon>
        <taxon>Bradyrhizobium</taxon>
    </lineage>
</organism>
<keyword evidence="2" id="KW-0378">Hydrolase</keyword>
<comment type="caution">
    <text evidence="2">The sequence shown here is derived from an EMBL/GenBank/DDBJ whole genome shotgun (WGS) entry which is preliminary data.</text>
</comment>
<dbReference type="InterPro" id="IPR029058">
    <property type="entry name" value="AB_hydrolase_fold"/>
</dbReference>
<keyword evidence="3" id="KW-1185">Reference proteome</keyword>
<evidence type="ECO:0000259" key="1">
    <source>
        <dbReference type="Pfam" id="PF12146"/>
    </source>
</evidence>
<dbReference type="Gene3D" id="3.40.50.1820">
    <property type="entry name" value="alpha/beta hydrolase"/>
    <property type="match status" value="1"/>
</dbReference>
<dbReference type="Pfam" id="PF12146">
    <property type="entry name" value="Hydrolase_4"/>
    <property type="match status" value="1"/>
</dbReference>
<evidence type="ECO:0000313" key="2">
    <source>
        <dbReference type="EMBL" id="MBR1135309.1"/>
    </source>
</evidence>
<dbReference type="GO" id="GO:0016787">
    <property type="term" value="F:hydrolase activity"/>
    <property type="evidence" value="ECO:0007669"/>
    <property type="project" value="UniProtKB-KW"/>
</dbReference>
<dbReference type="EMBL" id="JAFCLK010000005">
    <property type="protein sequence ID" value="MBR1135309.1"/>
    <property type="molecule type" value="Genomic_DNA"/>
</dbReference>
<dbReference type="PANTHER" id="PTHR42886">
    <property type="entry name" value="RE40534P-RELATED"/>
    <property type="match status" value="1"/>
</dbReference>
<protein>
    <submittedName>
        <fullName evidence="2">Alpha/beta hydrolase</fullName>
    </submittedName>
</protein>
<dbReference type="InterPro" id="IPR022742">
    <property type="entry name" value="Hydrolase_4"/>
</dbReference>
<name>A0ABS5G2K7_9BRAD</name>
<evidence type="ECO:0000313" key="3">
    <source>
        <dbReference type="Proteomes" id="UP001314635"/>
    </source>
</evidence>
<dbReference type="Proteomes" id="UP001314635">
    <property type="component" value="Unassembled WGS sequence"/>
</dbReference>
<dbReference type="PANTHER" id="PTHR42886:SF53">
    <property type="entry name" value="ALPHA_BETA-HYDROLASES SUPERFAMILY PROTEIN"/>
    <property type="match status" value="1"/>
</dbReference>
<sequence>MPLLSRDFDLHTASERLRVTVDLPAEDTLPRVLSLHGAGPSNRARMDYLAAHLARLGWGTVRFDFSGHGDSSGTMSGSSIDKRMQEALAVATELDRTTAPVLIGTSMGGHLAVRLSEDLGPSHLILFCPAAYGTATETITFGPAFTDALRRPGSYHNSLAYSAISHYAGRLTIIIGAEDEIIPGEVIDRYLAAAKRARSVRLERLAGAPHQIHGWAVKTPGAERLVLSIVEDELQR</sequence>
<feature type="domain" description="Serine aminopeptidase S33" evidence="1">
    <location>
        <begin position="32"/>
        <end position="135"/>
    </location>
</feature>
<gene>
    <name evidence="2" type="ORF">JQ619_06000</name>
</gene>
<dbReference type="SUPFAM" id="SSF53474">
    <property type="entry name" value="alpha/beta-Hydrolases"/>
    <property type="match status" value="1"/>
</dbReference>
<proteinExistence type="predicted"/>
<reference evidence="3" key="1">
    <citation type="journal article" date="2021" name="ISME J.">
        <title>Evolutionary origin and ecological implication of a unique nif island in free-living Bradyrhizobium lineages.</title>
        <authorList>
            <person name="Tao J."/>
        </authorList>
    </citation>
    <scope>NUCLEOTIDE SEQUENCE [LARGE SCALE GENOMIC DNA]</scope>
    <source>
        <strain evidence="3">SZCCT0094</strain>
    </source>
</reference>
<accession>A0ABS5G2K7</accession>